<evidence type="ECO:0000313" key="2">
    <source>
        <dbReference type="Proteomes" id="UP000006591"/>
    </source>
</evidence>
<name>A0A0E0H5C6_ORYNI</name>
<dbReference type="EnsemblPlants" id="ONIVA04G22770.1">
    <property type="protein sequence ID" value="ONIVA04G22770.1"/>
    <property type="gene ID" value="ONIVA04G22770"/>
</dbReference>
<proteinExistence type="predicted"/>
<evidence type="ECO:0000313" key="1">
    <source>
        <dbReference type="EnsemblPlants" id="ONIVA04G22770.1"/>
    </source>
</evidence>
<keyword evidence="2" id="KW-1185">Reference proteome</keyword>
<dbReference type="AlphaFoldDB" id="A0A0E0H5C6"/>
<accession>A0A0E0H5C6</accession>
<sequence length="197" mass="21759">MADAHNNGGTELLHDTEVRGELLLPPARNTMDPWYIRKSIAPLLLAKHSSRTSSSAVNGGSISSGAADSTTLARSTAARRIHLTTPSCFDNNDDSGRLAVLSSFDDNDRYLVAPRHGQAKRPVRRRHEKHLDARLGDASEVRGMREFDLRRRLVKPFPSNQSQPKLETNPFYPLQPNPLAGLAISTPLIIDPTTRYS</sequence>
<dbReference type="HOGENOM" id="CLU_125183_0_0_1"/>
<protein>
    <submittedName>
        <fullName evidence="1">Uncharacterized protein</fullName>
    </submittedName>
</protein>
<reference evidence="1" key="2">
    <citation type="submission" date="2018-04" db="EMBL/GenBank/DDBJ databases">
        <title>OnivRS2 (Oryza nivara Reference Sequence Version 2).</title>
        <authorList>
            <person name="Zhang J."/>
            <person name="Kudrna D."/>
            <person name="Lee S."/>
            <person name="Talag J."/>
            <person name="Rajasekar S."/>
            <person name="Welchert J."/>
            <person name="Hsing Y.-I."/>
            <person name="Wing R.A."/>
        </authorList>
    </citation>
    <scope>NUCLEOTIDE SEQUENCE [LARGE SCALE GENOMIC DNA]</scope>
    <source>
        <strain evidence="1">SL10</strain>
    </source>
</reference>
<dbReference type="Proteomes" id="UP000006591">
    <property type="component" value="Chromosome 4"/>
</dbReference>
<dbReference type="Gramene" id="ONIVA04G22770.1">
    <property type="protein sequence ID" value="ONIVA04G22770.1"/>
    <property type="gene ID" value="ONIVA04G22770"/>
</dbReference>
<organism evidence="1">
    <name type="scientific">Oryza nivara</name>
    <name type="common">Indian wild rice</name>
    <name type="synonym">Oryza sativa f. spontanea</name>
    <dbReference type="NCBI Taxonomy" id="4536"/>
    <lineage>
        <taxon>Eukaryota</taxon>
        <taxon>Viridiplantae</taxon>
        <taxon>Streptophyta</taxon>
        <taxon>Embryophyta</taxon>
        <taxon>Tracheophyta</taxon>
        <taxon>Spermatophyta</taxon>
        <taxon>Magnoliopsida</taxon>
        <taxon>Liliopsida</taxon>
        <taxon>Poales</taxon>
        <taxon>Poaceae</taxon>
        <taxon>BOP clade</taxon>
        <taxon>Oryzoideae</taxon>
        <taxon>Oryzeae</taxon>
        <taxon>Oryzinae</taxon>
        <taxon>Oryza</taxon>
    </lineage>
</organism>
<reference evidence="1" key="1">
    <citation type="submission" date="2015-04" db="UniProtKB">
        <authorList>
            <consortium name="EnsemblPlants"/>
        </authorList>
    </citation>
    <scope>IDENTIFICATION</scope>
    <source>
        <strain evidence="1">SL10</strain>
    </source>
</reference>